<reference evidence="1" key="1">
    <citation type="submission" date="2021-05" db="EMBL/GenBank/DDBJ databases">
        <authorList>
            <person name="Alioto T."/>
            <person name="Alioto T."/>
            <person name="Gomez Garrido J."/>
        </authorList>
    </citation>
    <scope>NUCLEOTIDE SEQUENCE</scope>
</reference>
<dbReference type="EMBL" id="HBUF01071772">
    <property type="protein sequence ID" value="CAG6629755.1"/>
    <property type="molecule type" value="Transcribed_RNA"/>
</dbReference>
<dbReference type="EMBL" id="HBUF01071771">
    <property type="protein sequence ID" value="CAG6629754.1"/>
    <property type="molecule type" value="Transcribed_RNA"/>
</dbReference>
<sequence length="189" mass="22369">MHLTPWHLRRLALVCALSFLSYSLFRLKQYTLVYEALITNQSVGVLGEYVADFSNLKKLNPTILEFYVTQEQGNYEHWQYSVKYKEFLSQLRFITNVADAHVQVLPSTKTRPEFIIMSHHVTCFMDSYFTCVKSESEFKFVQRDQDTLCTEKVQFQCPAILAGFCQTEVLYQREEIFNNLKRIFETKER</sequence>
<protein>
    <submittedName>
        <fullName evidence="1">Uncharacterized protein</fullName>
    </submittedName>
</protein>
<accession>A0A8D8QDK0</accession>
<proteinExistence type="predicted"/>
<dbReference type="AlphaFoldDB" id="A0A8D8QDK0"/>
<name>A0A8D8QDK0_9HEMI</name>
<organism evidence="1">
    <name type="scientific">Cacopsylla melanoneura</name>
    <dbReference type="NCBI Taxonomy" id="428564"/>
    <lineage>
        <taxon>Eukaryota</taxon>
        <taxon>Metazoa</taxon>
        <taxon>Ecdysozoa</taxon>
        <taxon>Arthropoda</taxon>
        <taxon>Hexapoda</taxon>
        <taxon>Insecta</taxon>
        <taxon>Pterygota</taxon>
        <taxon>Neoptera</taxon>
        <taxon>Paraneoptera</taxon>
        <taxon>Hemiptera</taxon>
        <taxon>Sternorrhyncha</taxon>
        <taxon>Psylloidea</taxon>
        <taxon>Psyllidae</taxon>
        <taxon>Psyllinae</taxon>
        <taxon>Cacopsylla</taxon>
    </lineage>
</organism>
<evidence type="ECO:0000313" key="1">
    <source>
        <dbReference type="EMBL" id="CAG6629755.1"/>
    </source>
</evidence>